<gene>
    <name evidence="2" type="ORF">CRG98_007490</name>
</gene>
<organism evidence="2 3">
    <name type="scientific">Punica granatum</name>
    <name type="common">Pomegranate</name>
    <dbReference type="NCBI Taxonomy" id="22663"/>
    <lineage>
        <taxon>Eukaryota</taxon>
        <taxon>Viridiplantae</taxon>
        <taxon>Streptophyta</taxon>
        <taxon>Embryophyta</taxon>
        <taxon>Tracheophyta</taxon>
        <taxon>Spermatophyta</taxon>
        <taxon>Magnoliopsida</taxon>
        <taxon>eudicotyledons</taxon>
        <taxon>Gunneridae</taxon>
        <taxon>Pentapetalae</taxon>
        <taxon>rosids</taxon>
        <taxon>malvids</taxon>
        <taxon>Myrtales</taxon>
        <taxon>Lythraceae</taxon>
        <taxon>Punica</taxon>
    </lineage>
</organism>
<protein>
    <submittedName>
        <fullName evidence="2">Uncharacterized protein</fullName>
    </submittedName>
</protein>
<evidence type="ECO:0000313" key="2">
    <source>
        <dbReference type="EMBL" id="PKI72103.1"/>
    </source>
</evidence>
<dbReference type="PANTHER" id="PTHR32108:SF9">
    <property type="entry name" value="REVERSE TRANSCRIPTASE RNASE H-LIKE DOMAIN-CONTAINING PROTEIN"/>
    <property type="match status" value="1"/>
</dbReference>
<reference evidence="2 3" key="1">
    <citation type="submission" date="2017-11" db="EMBL/GenBank/DDBJ databases">
        <title>De-novo sequencing of pomegranate (Punica granatum L.) genome.</title>
        <authorList>
            <person name="Akparov Z."/>
            <person name="Amiraslanov A."/>
            <person name="Hajiyeva S."/>
            <person name="Abbasov M."/>
            <person name="Kaur K."/>
            <person name="Hamwieh A."/>
            <person name="Solovyev V."/>
            <person name="Salamov A."/>
            <person name="Braich B."/>
            <person name="Kosarev P."/>
            <person name="Mahmoud A."/>
            <person name="Hajiyev E."/>
            <person name="Babayeva S."/>
            <person name="Izzatullayeva V."/>
            <person name="Mammadov A."/>
            <person name="Mammadov A."/>
            <person name="Sharifova S."/>
            <person name="Ojaghi J."/>
            <person name="Eynullazada K."/>
            <person name="Bayramov B."/>
            <person name="Abdulazimova A."/>
            <person name="Shahmuradov I."/>
        </authorList>
    </citation>
    <scope>NUCLEOTIDE SEQUENCE [LARGE SCALE GENOMIC DNA]</scope>
    <source>
        <strain evidence="3">cv. AG2017</strain>
        <tissue evidence="2">Leaf</tissue>
    </source>
</reference>
<evidence type="ECO:0000313" key="3">
    <source>
        <dbReference type="Proteomes" id="UP000233551"/>
    </source>
</evidence>
<dbReference type="AlphaFoldDB" id="A0A2I0KUT4"/>
<accession>A0A2I0KUT4</accession>
<dbReference type="EMBL" id="PGOL01000340">
    <property type="protein sequence ID" value="PKI72103.1"/>
    <property type="molecule type" value="Genomic_DNA"/>
</dbReference>
<name>A0A2I0KUT4_PUNGR</name>
<keyword evidence="3" id="KW-1185">Reference proteome</keyword>
<feature type="region of interest" description="Disordered" evidence="1">
    <location>
        <begin position="1"/>
        <end position="22"/>
    </location>
</feature>
<dbReference type="Proteomes" id="UP000233551">
    <property type="component" value="Unassembled WGS sequence"/>
</dbReference>
<evidence type="ECO:0000256" key="1">
    <source>
        <dbReference type="SAM" id="MobiDB-lite"/>
    </source>
</evidence>
<sequence length="775" mass="86021">MAEDQQPAIHELGTPSMPTHSQTPLTQVISPPILAEISTSHSGVPIGHHPLTAQTASNLVDSARFTALEGMVNQLATNMATNMTELMAMLRDQNRTSSSFTPPPEHRPIVYPNPTVPSTCVSEVEDISFSATTYAPPAAFLSTNLTMHTLPLLTVSMRPPIYTVPPPTIPPVMIAQAPVPIVDQFPFQAPQPQISFSYPAPPPLNIPPTEPGTPTQVAPPAQPTNIPPKTENEQERRIRRMEETIRALQVGNSRFDFGDSDWNLFLSMRLPPKIKIPYFKIYDGEAKTRLLASSILDIKRHSRFRWTTPLHCRLLKHMHIPCIMCSPTSRNLRNSMLLLRLNKVDPRLRDLLSRLNMLQPRELNRVVMLNRVHASSNKIRTEASGPHFDPSVQNQNMCCEFHKGAPGHTLDTCWRLRDKIQEMIDTSQISFNEVKPPNVYANPFPDHGSSSGPSVDMISIAAIGEDAQKTSVPFVINYALVDGAFTSVLFVVEVPAKEPYQDHQVPWNYGGEVANMEQEMSAMGITRLGRVYQGPEPADKGKALATAFSAVPEAVPLPTKKVTDQEAESFMKVIKASEYKVVEQMGKSPAHISLLVLLLSSESHRNALLKVLTATQVLKDTASDRIDETVNSIFSNQISFADDELSSEGQGHLRALHIVCKCNNHVVGRVMIHNVSALNVCPVSTLKQKNVDMSHIRASKTTVRAFDGSRREVNGEMDLLIDKMKFFVEGKLITINGEEDYVVYKETAVPYISIGEHQNLPFHSFDTISVIRDYG</sequence>
<feature type="region of interest" description="Disordered" evidence="1">
    <location>
        <begin position="207"/>
        <end position="235"/>
    </location>
</feature>
<comment type="caution">
    <text evidence="2">The sequence shown here is derived from an EMBL/GenBank/DDBJ whole genome shotgun (WGS) entry which is preliminary data.</text>
</comment>
<dbReference type="PANTHER" id="PTHR32108">
    <property type="entry name" value="DNA-DIRECTED RNA POLYMERASE SUBUNIT ALPHA"/>
    <property type="match status" value="1"/>
</dbReference>
<proteinExistence type="predicted"/>